<proteinExistence type="predicted"/>
<evidence type="ECO:0000313" key="1">
    <source>
        <dbReference type="EMBL" id="GAJ01106.1"/>
    </source>
</evidence>
<dbReference type="AlphaFoldDB" id="X1UMJ6"/>
<reference evidence="1" key="1">
    <citation type="journal article" date="2014" name="Front. Microbiol.">
        <title>High frequency of phylogenetically diverse reductive dehalogenase-homologous genes in deep subseafloor sedimentary metagenomes.</title>
        <authorList>
            <person name="Kawai M."/>
            <person name="Futagami T."/>
            <person name="Toyoda A."/>
            <person name="Takaki Y."/>
            <person name="Nishi S."/>
            <person name="Hori S."/>
            <person name="Arai W."/>
            <person name="Tsubouchi T."/>
            <person name="Morono Y."/>
            <person name="Uchiyama I."/>
            <person name="Ito T."/>
            <person name="Fujiyama A."/>
            <person name="Inagaki F."/>
            <person name="Takami H."/>
        </authorList>
    </citation>
    <scope>NUCLEOTIDE SEQUENCE</scope>
    <source>
        <strain evidence="1">Expedition CK06-06</strain>
    </source>
</reference>
<dbReference type="Pfam" id="PF19788">
    <property type="entry name" value="DUF6272"/>
    <property type="match status" value="1"/>
</dbReference>
<gene>
    <name evidence="1" type="ORF">S12H4_27961</name>
</gene>
<accession>X1UMJ6</accession>
<dbReference type="EMBL" id="BARW01016003">
    <property type="protein sequence ID" value="GAJ01106.1"/>
    <property type="molecule type" value="Genomic_DNA"/>
</dbReference>
<comment type="caution">
    <text evidence="1">The sequence shown here is derived from an EMBL/GenBank/DDBJ whole genome shotgun (WGS) entry which is preliminary data.</text>
</comment>
<protein>
    <submittedName>
        <fullName evidence="1">Uncharacterized protein</fullName>
    </submittedName>
</protein>
<dbReference type="InterPro" id="IPR046239">
    <property type="entry name" value="DUF6272"/>
</dbReference>
<sequence length="79" mass="9280">MNDSAKTLAKQLDYINSMNEEKLNDFFIRKLDDEDMSDFKTDLGFVDMRRKSDNTLIYQIVPVNSDCSFFSLEVNIEEK</sequence>
<name>X1UMJ6_9ZZZZ</name>
<organism evidence="1">
    <name type="scientific">marine sediment metagenome</name>
    <dbReference type="NCBI Taxonomy" id="412755"/>
    <lineage>
        <taxon>unclassified sequences</taxon>
        <taxon>metagenomes</taxon>
        <taxon>ecological metagenomes</taxon>
    </lineage>
</organism>